<proteinExistence type="predicted"/>
<feature type="non-terminal residue" evidence="3">
    <location>
        <position position="1"/>
    </location>
</feature>
<dbReference type="PANTHER" id="PTHR30408:SF12">
    <property type="entry name" value="TYPE I RESTRICTION ENZYME MJAVIII SPECIFICITY SUBUNIT"/>
    <property type="match status" value="1"/>
</dbReference>
<dbReference type="InterPro" id="IPR052021">
    <property type="entry name" value="Type-I_RS_S_subunit"/>
</dbReference>
<dbReference type="InterPro" id="IPR044946">
    <property type="entry name" value="Restrct_endonuc_typeI_TRD_sf"/>
</dbReference>
<evidence type="ECO:0000256" key="1">
    <source>
        <dbReference type="ARBA" id="ARBA00022747"/>
    </source>
</evidence>
<dbReference type="EMBL" id="JAOXHJ010000024">
    <property type="protein sequence ID" value="MCV3754368.1"/>
    <property type="molecule type" value="Genomic_DNA"/>
</dbReference>
<evidence type="ECO:0000313" key="3">
    <source>
        <dbReference type="EMBL" id="MCV3754368.1"/>
    </source>
</evidence>
<name>A0ABT3BRD5_9BACT</name>
<protein>
    <recommendedName>
        <fullName evidence="5">Restriction endonuclease subunit S</fullName>
    </recommendedName>
</protein>
<evidence type="ECO:0000256" key="2">
    <source>
        <dbReference type="ARBA" id="ARBA00023125"/>
    </source>
</evidence>
<dbReference type="Gene3D" id="3.90.220.20">
    <property type="entry name" value="DNA methylase specificity domains"/>
    <property type="match status" value="1"/>
</dbReference>
<dbReference type="Proteomes" id="UP001207252">
    <property type="component" value="Unassembled WGS sequence"/>
</dbReference>
<dbReference type="SUPFAM" id="SSF116734">
    <property type="entry name" value="DNA methylase specificity domain"/>
    <property type="match status" value="1"/>
</dbReference>
<gene>
    <name evidence="3" type="ORF">OF365_03190</name>
</gene>
<feature type="non-terminal residue" evidence="3">
    <location>
        <position position="246"/>
    </location>
</feature>
<accession>A0ABT3BRD5</accession>
<comment type="caution">
    <text evidence="3">The sequence shown here is derived from an EMBL/GenBank/DDBJ whole genome shotgun (WGS) entry which is preliminary data.</text>
</comment>
<dbReference type="PANTHER" id="PTHR30408">
    <property type="entry name" value="TYPE-1 RESTRICTION ENZYME ECOKI SPECIFICITY PROTEIN"/>
    <property type="match status" value="1"/>
</dbReference>
<keyword evidence="4" id="KW-1185">Reference proteome</keyword>
<reference evidence="3 4" key="1">
    <citation type="journal article" date="2020" name="Int. J. Syst. Evol. Microbiol.">
        <title>Ureaplasma miroungigenitalium sp. nov. isolated from northern elephant seals (Mirounga angustirostris) and Ureaplasma zalophigenitalium sp. nov. isolated from California sea lions (Zalophus californianus).</title>
        <authorList>
            <person name="Volokhov D.V."/>
            <person name="Gulland F.M."/>
            <person name="Gao Y."/>
            <person name="Chizhikov V.E."/>
        </authorList>
    </citation>
    <scope>NUCLEOTIDE SEQUENCE [LARGE SCALE GENOMIC DNA]</scope>
    <source>
        <strain evidence="3 4">CSL7644-GEN</strain>
    </source>
</reference>
<dbReference type="Gene3D" id="1.10.287.1120">
    <property type="entry name" value="Bipartite methylase S protein"/>
    <property type="match status" value="1"/>
</dbReference>
<organism evidence="3 4">
    <name type="scientific">Ureaplasma zalophigenitalium</name>
    <dbReference type="NCBI Taxonomy" id="907723"/>
    <lineage>
        <taxon>Bacteria</taxon>
        <taxon>Bacillati</taxon>
        <taxon>Mycoplasmatota</taxon>
        <taxon>Mycoplasmoidales</taxon>
        <taxon>Mycoplasmoidaceae</taxon>
        <taxon>Ureaplasma</taxon>
    </lineage>
</organism>
<evidence type="ECO:0008006" key="5">
    <source>
        <dbReference type="Google" id="ProtNLM"/>
    </source>
</evidence>
<keyword evidence="2" id="KW-0238">DNA-binding</keyword>
<evidence type="ECO:0000313" key="4">
    <source>
        <dbReference type="Proteomes" id="UP001207252"/>
    </source>
</evidence>
<keyword evidence="1" id="KW-0680">Restriction system</keyword>
<sequence length="246" mass="29280">KLEKLKNLKNTLLEKMFADEKHPFPKIRFKEFTNAWEQRRVGDLFIGLSGTSLEEFFNKNGKYHVVNIGSYGLDAQYFDQNIRIDKNYISKKYILEKNNLVMIMNDKTSLGKIIGSTLYIEENDRYIYNQRTQRLIVKIEEMLPKFAYFLTNSYYFKKKIHLIMQGTSQIYINWPQVEKILIRLAIDKNEQLNIETLAIKIIHTISLLQCKLENLQNIKNILHEKVLPGNKHLFTKTTFMPFNNFW</sequence>